<sequence>MANAKRFSYDLSKSLVLTSWLCSEDKGPNFINIWFSTSEAAL</sequence>
<accession>X1TV29</accession>
<dbReference type="AlphaFoldDB" id="X1TV29"/>
<name>X1TV29_9ZZZZ</name>
<reference evidence="1" key="1">
    <citation type="journal article" date="2014" name="Front. Microbiol.">
        <title>High frequency of phylogenetically diverse reductive dehalogenase-homologous genes in deep subseafloor sedimentary metagenomes.</title>
        <authorList>
            <person name="Kawai M."/>
            <person name="Futagami T."/>
            <person name="Toyoda A."/>
            <person name="Takaki Y."/>
            <person name="Nishi S."/>
            <person name="Hori S."/>
            <person name="Arai W."/>
            <person name="Tsubouchi T."/>
            <person name="Morono Y."/>
            <person name="Uchiyama I."/>
            <person name="Ito T."/>
            <person name="Fujiyama A."/>
            <person name="Inagaki F."/>
            <person name="Takami H."/>
        </authorList>
    </citation>
    <scope>NUCLEOTIDE SEQUENCE</scope>
    <source>
        <strain evidence="1">Expedition CK06-06</strain>
    </source>
</reference>
<protein>
    <submittedName>
        <fullName evidence="1">Uncharacterized protein</fullName>
    </submittedName>
</protein>
<gene>
    <name evidence="1" type="ORF">S12H4_41782</name>
</gene>
<comment type="caution">
    <text evidence="1">The sequence shown here is derived from an EMBL/GenBank/DDBJ whole genome shotgun (WGS) entry which is preliminary data.</text>
</comment>
<evidence type="ECO:0000313" key="1">
    <source>
        <dbReference type="EMBL" id="GAJ09208.1"/>
    </source>
</evidence>
<proteinExistence type="predicted"/>
<dbReference type="EMBL" id="BARW01025492">
    <property type="protein sequence ID" value="GAJ09208.1"/>
    <property type="molecule type" value="Genomic_DNA"/>
</dbReference>
<organism evidence="1">
    <name type="scientific">marine sediment metagenome</name>
    <dbReference type="NCBI Taxonomy" id="412755"/>
    <lineage>
        <taxon>unclassified sequences</taxon>
        <taxon>metagenomes</taxon>
        <taxon>ecological metagenomes</taxon>
    </lineage>
</organism>